<keyword evidence="2" id="KW-0443">Lipid metabolism</keyword>
<dbReference type="GO" id="GO:0047372">
    <property type="term" value="F:monoacylglycerol lipase activity"/>
    <property type="evidence" value="ECO:0007669"/>
    <property type="project" value="TreeGrafter"/>
</dbReference>
<dbReference type="EMBL" id="UOEU01000538">
    <property type="protein sequence ID" value="VAW34493.1"/>
    <property type="molecule type" value="Genomic_DNA"/>
</dbReference>
<dbReference type="GO" id="GO:0006629">
    <property type="term" value="P:lipid metabolic process"/>
    <property type="evidence" value="ECO:0007669"/>
    <property type="project" value="UniProtKB-KW"/>
</dbReference>
<comment type="similarity">
    <text evidence="1">Belongs to the patatin family.</text>
</comment>
<dbReference type="PANTHER" id="PTHR32176:SF92">
    <property type="entry name" value="XYLOSE ISOMERASE"/>
    <property type="match status" value="1"/>
</dbReference>
<evidence type="ECO:0000259" key="3">
    <source>
        <dbReference type="PROSITE" id="PS51635"/>
    </source>
</evidence>
<feature type="domain" description="PNPLA" evidence="3">
    <location>
        <begin position="1"/>
        <end position="106"/>
    </location>
</feature>
<sequence length="248" mass="27925">MDGLRDERYEAAGLERLINDRVGNLKLSQLIKPCLITAYDVTQRTAKFFTQHDALNDPEQDYSIKMVARATSAAPTYFEAMPFENGCSSAYVDGGLFANNPTMCAYVEAYNKLEGQPTAENMVILSLGTGRFEISYPYQSVKDWGMVQWIRPLIDIMMSGVSETVDYQMQKLFTAHDCCDSYLRLQTDIKINEKELSKLDNVAPENLDQLLARGEALADENEAKLDALVEKLLPMNELTQANRIPMPL</sequence>
<reference evidence="4" key="1">
    <citation type="submission" date="2018-06" db="EMBL/GenBank/DDBJ databases">
        <authorList>
            <person name="Zhirakovskaya E."/>
        </authorList>
    </citation>
    <scope>NUCLEOTIDE SEQUENCE</scope>
</reference>
<name>A0A3B0V272_9ZZZZ</name>
<dbReference type="AlphaFoldDB" id="A0A3B0V272"/>
<accession>A0A3B0V272</accession>
<evidence type="ECO:0000313" key="4">
    <source>
        <dbReference type="EMBL" id="VAW34493.1"/>
    </source>
</evidence>
<dbReference type="InterPro" id="IPR016035">
    <property type="entry name" value="Acyl_Trfase/lysoPLipase"/>
</dbReference>
<proteinExistence type="inferred from homology"/>
<dbReference type="Pfam" id="PF01734">
    <property type="entry name" value="Patatin"/>
    <property type="match status" value="1"/>
</dbReference>
<dbReference type="PROSITE" id="PS51635">
    <property type="entry name" value="PNPLA"/>
    <property type="match status" value="1"/>
</dbReference>
<dbReference type="InterPro" id="IPR002641">
    <property type="entry name" value="PNPLA_dom"/>
</dbReference>
<dbReference type="GO" id="GO:0004620">
    <property type="term" value="F:phospholipase activity"/>
    <property type="evidence" value="ECO:0007669"/>
    <property type="project" value="TreeGrafter"/>
</dbReference>
<dbReference type="Gene3D" id="3.40.1090.10">
    <property type="entry name" value="Cytosolic phospholipase A2 catalytic domain"/>
    <property type="match status" value="1"/>
</dbReference>
<dbReference type="SUPFAM" id="SSF52151">
    <property type="entry name" value="FabD/lysophospholipase-like"/>
    <property type="match status" value="1"/>
</dbReference>
<organism evidence="4">
    <name type="scientific">hydrothermal vent metagenome</name>
    <dbReference type="NCBI Taxonomy" id="652676"/>
    <lineage>
        <taxon>unclassified sequences</taxon>
        <taxon>metagenomes</taxon>
        <taxon>ecological metagenomes</taxon>
    </lineage>
</organism>
<protein>
    <recommendedName>
        <fullName evidence="3">PNPLA domain-containing protein</fullName>
    </recommendedName>
</protein>
<gene>
    <name evidence="4" type="ORF">MNBD_CHLOROFLEXI01-5145</name>
</gene>
<evidence type="ECO:0000256" key="2">
    <source>
        <dbReference type="ARBA" id="ARBA00023098"/>
    </source>
</evidence>
<evidence type="ECO:0000256" key="1">
    <source>
        <dbReference type="ARBA" id="ARBA00010240"/>
    </source>
</evidence>
<dbReference type="PANTHER" id="PTHR32176">
    <property type="entry name" value="XYLOSE ISOMERASE"/>
    <property type="match status" value="1"/>
</dbReference>